<dbReference type="PANTHER" id="PTHR46035">
    <property type="entry name" value="TETRATRICOPEPTIDE REPEAT PROTEIN 4"/>
    <property type="match status" value="1"/>
</dbReference>
<dbReference type="InterPro" id="IPR011990">
    <property type="entry name" value="TPR-like_helical_dom_sf"/>
</dbReference>
<dbReference type="InterPro" id="IPR044059">
    <property type="entry name" value="Csn1/TTC4_wheel"/>
</dbReference>
<dbReference type="CDD" id="cd21377">
    <property type="entry name" value="CTWD_Cns1-like"/>
    <property type="match status" value="1"/>
</dbReference>
<keyword evidence="1" id="KW-0677">Repeat</keyword>
<evidence type="ECO:0000313" key="4">
    <source>
        <dbReference type="EMBL" id="CAI2371935.1"/>
    </source>
</evidence>
<dbReference type="Pfam" id="PF18972">
    <property type="entry name" value="Wheel"/>
    <property type="match status" value="1"/>
</dbReference>
<comment type="caution">
    <text evidence="4">The sequence shown here is derived from an EMBL/GenBank/DDBJ whole genome shotgun (WGS) entry which is preliminary data.</text>
</comment>
<dbReference type="GO" id="GO:0006457">
    <property type="term" value="P:protein folding"/>
    <property type="evidence" value="ECO:0007669"/>
    <property type="project" value="TreeGrafter"/>
</dbReference>
<dbReference type="PANTHER" id="PTHR46035:SF1">
    <property type="entry name" value="TETRATRICOPEPTIDE REPEAT PROTEIN 4"/>
    <property type="match status" value="1"/>
</dbReference>
<dbReference type="EMBL" id="CAMPGE010013191">
    <property type="protein sequence ID" value="CAI2371935.1"/>
    <property type="molecule type" value="Genomic_DNA"/>
</dbReference>
<feature type="domain" description="Cns1/TTC4 wheel" evidence="3">
    <location>
        <begin position="253"/>
        <end position="361"/>
    </location>
</feature>
<evidence type="ECO:0000313" key="5">
    <source>
        <dbReference type="Proteomes" id="UP001295684"/>
    </source>
</evidence>
<dbReference type="Gene3D" id="1.25.40.10">
    <property type="entry name" value="Tetratricopeptide repeat domain"/>
    <property type="match status" value="1"/>
</dbReference>
<name>A0AAD1XEM8_EUPCR</name>
<organism evidence="4 5">
    <name type="scientific">Euplotes crassus</name>
    <dbReference type="NCBI Taxonomy" id="5936"/>
    <lineage>
        <taxon>Eukaryota</taxon>
        <taxon>Sar</taxon>
        <taxon>Alveolata</taxon>
        <taxon>Ciliophora</taxon>
        <taxon>Intramacronucleata</taxon>
        <taxon>Spirotrichea</taxon>
        <taxon>Hypotrichia</taxon>
        <taxon>Euplotida</taxon>
        <taxon>Euplotidae</taxon>
        <taxon>Moneuplotes</taxon>
    </lineage>
</organism>
<evidence type="ECO:0000259" key="3">
    <source>
        <dbReference type="Pfam" id="PF18972"/>
    </source>
</evidence>
<dbReference type="GO" id="GO:0030544">
    <property type="term" value="F:Hsp70 protein binding"/>
    <property type="evidence" value="ECO:0007669"/>
    <property type="project" value="TreeGrafter"/>
</dbReference>
<dbReference type="GO" id="GO:0005634">
    <property type="term" value="C:nucleus"/>
    <property type="evidence" value="ECO:0007669"/>
    <property type="project" value="TreeGrafter"/>
</dbReference>
<evidence type="ECO:0000256" key="1">
    <source>
        <dbReference type="ARBA" id="ARBA00022737"/>
    </source>
</evidence>
<keyword evidence="5" id="KW-1185">Reference proteome</keyword>
<protein>
    <recommendedName>
        <fullName evidence="3">Cns1/TTC4 wheel domain-containing protein</fullName>
    </recommendedName>
</protein>
<dbReference type="AlphaFoldDB" id="A0AAD1XEM8"/>
<reference evidence="4" key="1">
    <citation type="submission" date="2023-07" db="EMBL/GenBank/DDBJ databases">
        <authorList>
            <consortium name="AG Swart"/>
            <person name="Singh M."/>
            <person name="Singh A."/>
            <person name="Seah K."/>
            <person name="Emmerich C."/>
        </authorList>
    </citation>
    <scope>NUCLEOTIDE SEQUENCE</scope>
    <source>
        <strain evidence="4">DP1</strain>
    </source>
</reference>
<keyword evidence="2" id="KW-0802">TPR repeat</keyword>
<evidence type="ECO:0000256" key="2">
    <source>
        <dbReference type="ARBA" id="ARBA00022803"/>
    </source>
</evidence>
<proteinExistence type="predicted"/>
<dbReference type="SUPFAM" id="SSF48452">
    <property type="entry name" value="TPR-like"/>
    <property type="match status" value="1"/>
</dbReference>
<dbReference type="GO" id="GO:0005829">
    <property type="term" value="C:cytosol"/>
    <property type="evidence" value="ECO:0007669"/>
    <property type="project" value="TreeGrafter"/>
</dbReference>
<gene>
    <name evidence="4" type="ORF">ECRASSUSDP1_LOCUS13261</name>
</gene>
<accession>A0AAD1XEM8</accession>
<sequence length="371" mass="43447">MEKITEERKKEIKEIQKVRDELLEEDPELQDFFSHPLNSIQITPELLANPAYQGIQSLIYDGEPEEIAQNFLKAGKERLKEATEEQDPKKSALKLANAMNCFTKGIAEECKDKEINYELHLLMARCEFQQKNYGKLKEHVDQALKNKETAQLYYYGAISRLNTEKWDDCVEYCKGCLKIEDSHEKCRELMKIALVKQMKEKKKMEEMALINKLENEKMQKLYYLIKSYGIKIGSKLHFLPEDIGANLYIDEYNILHFPVIILYDEFMQCDFIQDFGMNTTFREQLSQVLSQPAPWDPEHRYKIDAVDVFYETNITAPLDADEKIVEGDKYVKVDLDSELLPVLQDEKHVVPQYPIFVVVAKDFKDYAKYTS</sequence>
<dbReference type="GO" id="GO:0051879">
    <property type="term" value="F:Hsp90 protein binding"/>
    <property type="evidence" value="ECO:0007669"/>
    <property type="project" value="InterPro"/>
</dbReference>
<dbReference type="Proteomes" id="UP001295684">
    <property type="component" value="Unassembled WGS sequence"/>
</dbReference>